<reference evidence="1 2" key="1">
    <citation type="journal article" date="2011" name="EMBO J.">
        <title>Structural diversity of bacterial flagellar motors.</title>
        <authorList>
            <person name="Chen S."/>
            <person name="Beeby M."/>
            <person name="Murphy G.E."/>
            <person name="Leadbetter J.R."/>
            <person name="Hendrixson D.R."/>
            <person name="Briegel A."/>
            <person name="Li Z."/>
            <person name="Shi J."/>
            <person name="Tocheva E.I."/>
            <person name="Muller A."/>
            <person name="Dobro M.J."/>
            <person name="Jensen G.J."/>
        </authorList>
    </citation>
    <scope>NUCLEOTIDE SEQUENCE [LARGE SCALE GENOMIC DNA]</scope>
    <source>
        <strain evidence="1 2">DSM 6540</strain>
    </source>
</reference>
<keyword evidence="2" id="KW-1185">Reference proteome</keyword>
<dbReference type="AlphaFoldDB" id="F7NKG5"/>
<protein>
    <submittedName>
        <fullName evidence="1">Uncharacterized protein</fullName>
    </submittedName>
</protein>
<dbReference type="Proteomes" id="UP000003240">
    <property type="component" value="Unassembled WGS sequence"/>
</dbReference>
<accession>F7NKG5</accession>
<proteinExistence type="predicted"/>
<comment type="caution">
    <text evidence="1">The sequence shown here is derived from an EMBL/GenBank/DDBJ whole genome shotgun (WGS) entry which is preliminary data.</text>
</comment>
<organism evidence="1 2">
    <name type="scientific">Acetonema longum DSM 6540</name>
    <dbReference type="NCBI Taxonomy" id="1009370"/>
    <lineage>
        <taxon>Bacteria</taxon>
        <taxon>Bacillati</taxon>
        <taxon>Bacillota</taxon>
        <taxon>Negativicutes</taxon>
        <taxon>Acetonemataceae</taxon>
        <taxon>Acetonema</taxon>
    </lineage>
</organism>
<gene>
    <name evidence="1" type="ORF">ALO_12895</name>
</gene>
<dbReference type="EMBL" id="AFGF01000108">
    <property type="protein sequence ID" value="EGO63468.1"/>
    <property type="molecule type" value="Genomic_DNA"/>
</dbReference>
<evidence type="ECO:0000313" key="2">
    <source>
        <dbReference type="Proteomes" id="UP000003240"/>
    </source>
</evidence>
<evidence type="ECO:0000313" key="1">
    <source>
        <dbReference type="EMBL" id="EGO63468.1"/>
    </source>
</evidence>
<sequence>MAEKKTQPLKPSGAWVQGLWGNMVYVSADKVRKHQAFEAPY</sequence>
<name>F7NKG5_9FIRM</name>